<dbReference type="GO" id="GO:0016020">
    <property type="term" value="C:membrane"/>
    <property type="evidence" value="ECO:0007669"/>
    <property type="project" value="InterPro"/>
</dbReference>
<dbReference type="PANTHER" id="PTHR24421">
    <property type="entry name" value="NITRATE/NITRITE SENSOR PROTEIN NARX-RELATED"/>
    <property type="match status" value="1"/>
</dbReference>
<dbReference type="Pfam" id="PF02518">
    <property type="entry name" value="HATPase_c"/>
    <property type="match status" value="1"/>
</dbReference>
<keyword evidence="13" id="KW-1185">Reference proteome</keyword>
<feature type="domain" description="Signal transduction histidine kinase subgroup 3 dimerisation and phosphoacceptor" evidence="11">
    <location>
        <begin position="193"/>
        <end position="255"/>
    </location>
</feature>
<comment type="caution">
    <text evidence="12">The sequence shown here is derived from an EMBL/GenBank/DDBJ whole genome shotgun (WGS) entry which is preliminary data.</text>
</comment>
<keyword evidence="8" id="KW-0902">Two-component regulatory system</keyword>
<dbReference type="AlphaFoldDB" id="A0A495VUA2"/>
<evidence type="ECO:0000256" key="7">
    <source>
        <dbReference type="ARBA" id="ARBA00022840"/>
    </source>
</evidence>
<sequence>MLPRAARRAYPAIGSTSLDLVLRGLRVVAGLLLGLVSGPVGLLVVVFARSAAPRFAALERRRIGVLLGIDSAAPTPPRAVRYLAVRAAVGLFGGFVLGWLFYGIAVAVIAGHRIAVRGLDGIDWQDDVVTLLWTTAVGGVLLYLEVQGIKGVVALEAGVARRYLGPSEAELLHRRIDELAASRAGIVAAVDAERRRIERDLHDGVQQRLVALGMLLGRARRHPEHAEDLLRQAHDESRHVLDDLREVAWRVYPAALDALGLADALEAVADRSSIPVKIRCAPPPAPAPVETAVYFVVSEAVTNAAKHSGATMIDVDITGDGGAVRVRVEDDGVGGADPAGGGLAGLSRRVLALDGRFGVDSPAGGPTVITAEMPCG</sequence>
<name>A0A495VUA2_9PSEU</name>
<dbReference type="EC" id="2.7.13.3" evidence="2"/>
<keyword evidence="5" id="KW-0547">Nucleotide-binding</keyword>
<keyword evidence="3" id="KW-0597">Phosphoprotein</keyword>
<dbReference type="CDD" id="cd16917">
    <property type="entry name" value="HATPase_UhpB-NarQ-NarX-like"/>
    <property type="match status" value="1"/>
</dbReference>
<dbReference type="OrthoDB" id="5242012at2"/>
<dbReference type="Gene3D" id="1.20.5.1930">
    <property type="match status" value="1"/>
</dbReference>
<dbReference type="GO" id="GO:0000155">
    <property type="term" value="F:phosphorelay sensor kinase activity"/>
    <property type="evidence" value="ECO:0007669"/>
    <property type="project" value="InterPro"/>
</dbReference>
<gene>
    <name evidence="12" type="ORF">C8E97_1452</name>
</gene>
<dbReference type="InterPro" id="IPR036890">
    <property type="entry name" value="HATPase_C_sf"/>
</dbReference>
<comment type="catalytic activity">
    <reaction evidence="1">
        <text>ATP + protein L-histidine = ADP + protein N-phospho-L-histidine.</text>
        <dbReference type="EC" id="2.7.13.3"/>
    </reaction>
</comment>
<dbReference type="EMBL" id="RBXO01000001">
    <property type="protein sequence ID" value="RKT52912.1"/>
    <property type="molecule type" value="Genomic_DNA"/>
</dbReference>
<dbReference type="InterPro" id="IPR050482">
    <property type="entry name" value="Sensor_HK_TwoCompSys"/>
</dbReference>
<accession>A0A495VUA2</accession>
<keyword evidence="9" id="KW-0812">Transmembrane</keyword>
<feature type="transmembrane region" description="Helical" evidence="9">
    <location>
        <begin position="87"/>
        <end position="110"/>
    </location>
</feature>
<dbReference type="Gene3D" id="3.30.565.10">
    <property type="entry name" value="Histidine kinase-like ATPase, C-terminal domain"/>
    <property type="match status" value="1"/>
</dbReference>
<dbReference type="SUPFAM" id="SSF55874">
    <property type="entry name" value="ATPase domain of HSP90 chaperone/DNA topoisomerase II/histidine kinase"/>
    <property type="match status" value="1"/>
</dbReference>
<keyword evidence="4" id="KW-0808">Transferase</keyword>
<evidence type="ECO:0000256" key="6">
    <source>
        <dbReference type="ARBA" id="ARBA00022777"/>
    </source>
</evidence>
<dbReference type="InterPro" id="IPR003594">
    <property type="entry name" value="HATPase_dom"/>
</dbReference>
<dbReference type="Proteomes" id="UP000282084">
    <property type="component" value="Unassembled WGS sequence"/>
</dbReference>
<dbReference type="GO" id="GO:0005524">
    <property type="term" value="F:ATP binding"/>
    <property type="evidence" value="ECO:0007669"/>
    <property type="project" value="UniProtKB-KW"/>
</dbReference>
<keyword evidence="6 12" id="KW-0418">Kinase</keyword>
<evidence type="ECO:0000256" key="2">
    <source>
        <dbReference type="ARBA" id="ARBA00012438"/>
    </source>
</evidence>
<dbReference type="InterPro" id="IPR011712">
    <property type="entry name" value="Sig_transdc_His_kin_sub3_dim/P"/>
</dbReference>
<proteinExistence type="predicted"/>
<evidence type="ECO:0000256" key="4">
    <source>
        <dbReference type="ARBA" id="ARBA00022679"/>
    </source>
</evidence>
<evidence type="ECO:0000313" key="12">
    <source>
        <dbReference type="EMBL" id="RKT52912.1"/>
    </source>
</evidence>
<organism evidence="12 13">
    <name type="scientific">Saccharothrix australiensis</name>
    <dbReference type="NCBI Taxonomy" id="2072"/>
    <lineage>
        <taxon>Bacteria</taxon>
        <taxon>Bacillati</taxon>
        <taxon>Actinomycetota</taxon>
        <taxon>Actinomycetes</taxon>
        <taxon>Pseudonocardiales</taxon>
        <taxon>Pseudonocardiaceae</taxon>
        <taxon>Saccharothrix</taxon>
    </lineage>
</organism>
<feature type="domain" description="Histidine kinase/HSP90-like ATPase" evidence="10">
    <location>
        <begin position="290"/>
        <end position="374"/>
    </location>
</feature>
<keyword evidence="9" id="KW-0472">Membrane</keyword>
<evidence type="ECO:0000313" key="13">
    <source>
        <dbReference type="Proteomes" id="UP000282084"/>
    </source>
</evidence>
<protein>
    <recommendedName>
        <fullName evidence="2">histidine kinase</fullName>
        <ecNumber evidence="2">2.7.13.3</ecNumber>
    </recommendedName>
</protein>
<evidence type="ECO:0000259" key="10">
    <source>
        <dbReference type="Pfam" id="PF02518"/>
    </source>
</evidence>
<dbReference type="PANTHER" id="PTHR24421:SF10">
    <property type="entry name" value="NITRATE_NITRITE SENSOR PROTEIN NARQ"/>
    <property type="match status" value="1"/>
</dbReference>
<keyword evidence="7" id="KW-0067">ATP-binding</keyword>
<evidence type="ECO:0000256" key="9">
    <source>
        <dbReference type="SAM" id="Phobius"/>
    </source>
</evidence>
<dbReference type="GO" id="GO:0046983">
    <property type="term" value="F:protein dimerization activity"/>
    <property type="evidence" value="ECO:0007669"/>
    <property type="project" value="InterPro"/>
</dbReference>
<feature type="transmembrane region" description="Helical" evidence="9">
    <location>
        <begin position="27"/>
        <end position="52"/>
    </location>
</feature>
<evidence type="ECO:0000256" key="3">
    <source>
        <dbReference type="ARBA" id="ARBA00022553"/>
    </source>
</evidence>
<keyword evidence="9" id="KW-1133">Transmembrane helix</keyword>
<reference evidence="12 13" key="1">
    <citation type="submission" date="2018-10" db="EMBL/GenBank/DDBJ databases">
        <title>Sequencing the genomes of 1000 actinobacteria strains.</title>
        <authorList>
            <person name="Klenk H.-P."/>
        </authorList>
    </citation>
    <scope>NUCLEOTIDE SEQUENCE [LARGE SCALE GENOMIC DNA]</scope>
    <source>
        <strain evidence="12 13">DSM 43800</strain>
    </source>
</reference>
<evidence type="ECO:0000256" key="1">
    <source>
        <dbReference type="ARBA" id="ARBA00000085"/>
    </source>
</evidence>
<evidence type="ECO:0000256" key="5">
    <source>
        <dbReference type="ARBA" id="ARBA00022741"/>
    </source>
</evidence>
<dbReference type="Pfam" id="PF07730">
    <property type="entry name" value="HisKA_3"/>
    <property type="match status" value="1"/>
</dbReference>
<evidence type="ECO:0000256" key="8">
    <source>
        <dbReference type="ARBA" id="ARBA00023012"/>
    </source>
</evidence>
<evidence type="ECO:0000259" key="11">
    <source>
        <dbReference type="Pfam" id="PF07730"/>
    </source>
</evidence>